<dbReference type="PROSITE" id="PS51173">
    <property type="entry name" value="CBM2"/>
    <property type="match status" value="1"/>
</dbReference>
<dbReference type="InterPro" id="IPR015943">
    <property type="entry name" value="WD40/YVTN_repeat-like_dom_sf"/>
</dbReference>
<dbReference type="SUPFAM" id="SSF46626">
    <property type="entry name" value="Cytochrome c"/>
    <property type="match status" value="2"/>
</dbReference>
<evidence type="ECO:0000256" key="4">
    <source>
        <dbReference type="ARBA" id="ARBA00023002"/>
    </source>
</evidence>
<dbReference type="GO" id="GO:0020037">
    <property type="term" value="F:heme binding"/>
    <property type="evidence" value="ECO:0007669"/>
    <property type="project" value="InterPro"/>
</dbReference>
<organism evidence="11 12">
    <name type="scientific">Echinimonas agarilytica</name>
    <dbReference type="NCBI Taxonomy" id="1215918"/>
    <lineage>
        <taxon>Bacteria</taxon>
        <taxon>Pseudomonadati</taxon>
        <taxon>Pseudomonadota</taxon>
        <taxon>Gammaproteobacteria</taxon>
        <taxon>Alteromonadales</taxon>
        <taxon>Echinimonadaceae</taxon>
        <taxon>Echinimonas</taxon>
    </lineage>
</organism>
<dbReference type="SUPFAM" id="SSF49384">
    <property type="entry name" value="Carbohydrate-binding domain"/>
    <property type="match status" value="1"/>
</dbReference>
<dbReference type="GO" id="GO:0046872">
    <property type="term" value="F:metal ion binding"/>
    <property type="evidence" value="ECO:0007669"/>
    <property type="project" value="UniProtKB-KW"/>
</dbReference>
<dbReference type="InterPro" id="IPR036909">
    <property type="entry name" value="Cyt_c-like_dom_sf"/>
</dbReference>
<dbReference type="GO" id="GO:0004553">
    <property type="term" value="F:hydrolase activity, hydrolyzing O-glycosyl compounds"/>
    <property type="evidence" value="ECO:0007669"/>
    <property type="project" value="InterPro"/>
</dbReference>
<feature type="domain" description="Cytochrome c" evidence="9">
    <location>
        <begin position="929"/>
        <end position="1054"/>
    </location>
</feature>
<dbReference type="Pfam" id="PF13205">
    <property type="entry name" value="Big_5"/>
    <property type="match status" value="1"/>
</dbReference>
<dbReference type="Gene3D" id="2.60.40.290">
    <property type="match status" value="1"/>
</dbReference>
<dbReference type="GO" id="GO:0004130">
    <property type="term" value="F:cytochrome-c peroxidase activity"/>
    <property type="evidence" value="ECO:0007669"/>
    <property type="project" value="TreeGrafter"/>
</dbReference>
<keyword evidence="3 7" id="KW-0732">Signal</keyword>
<evidence type="ECO:0000259" key="10">
    <source>
        <dbReference type="PROSITE" id="PS51173"/>
    </source>
</evidence>
<dbReference type="InterPro" id="IPR051395">
    <property type="entry name" value="Cytochrome_c_Peroxidase/MauG"/>
</dbReference>
<dbReference type="SMART" id="SM00089">
    <property type="entry name" value="PKD"/>
    <property type="match status" value="1"/>
</dbReference>
<reference evidence="11 12" key="1">
    <citation type="journal article" date="2013" name="Antonie Van Leeuwenhoek">
        <title>Echinimonas agarilytica gen. nov., sp. nov., a new gammaproteobacterium isolated from the sea urchin Strongylocentrotus intermedius.</title>
        <authorList>
            <person name="Nedashkovskaya O.I."/>
            <person name="Stenkova A.M."/>
            <person name="Zhukova N.V."/>
            <person name="Van Trappen S."/>
            <person name="Lee J.S."/>
            <person name="Kim S.B."/>
        </authorList>
    </citation>
    <scope>NUCLEOTIDE SEQUENCE [LARGE SCALE GENOMIC DNA]</scope>
    <source>
        <strain evidence="11 12">KMM 6351</strain>
    </source>
</reference>
<dbReference type="EMBL" id="JAMQGP010000002">
    <property type="protein sequence ID" value="MCM2679208.1"/>
    <property type="molecule type" value="Genomic_DNA"/>
</dbReference>
<dbReference type="InterPro" id="IPR022409">
    <property type="entry name" value="PKD/Chitinase_dom"/>
</dbReference>
<dbReference type="SMART" id="SM00637">
    <property type="entry name" value="CBD_II"/>
    <property type="match status" value="1"/>
</dbReference>
<dbReference type="RefSeq" id="WP_251260568.1">
    <property type="nucleotide sequence ID" value="NZ_JAMQGP010000002.1"/>
</dbReference>
<dbReference type="GO" id="GO:0005975">
    <property type="term" value="P:carbohydrate metabolic process"/>
    <property type="evidence" value="ECO:0007669"/>
    <property type="project" value="InterPro"/>
</dbReference>
<evidence type="ECO:0000256" key="7">
    <source>
        <dbReference type="SAM" id="SignalP"/>
    </source>
</evidence>
<dbReference type="InterPro" id="IPR013783">
    <property type="entry name" value="Ig-like_fold"/>
</dbReference>
<feature type="signal peptide" evidence="7">
    <location>
        <begin position="1"/>
        <end position="25"/>
    </location>
</feature>
<dbReference type="SUPFAM" id="SSF49299">
    <property type="entry name" value="PKD domain"/>
    <property type="match status" value="1"/>
</dbReference>
<dbReference type="InterPro" id="IPR011048">
    <property type="entry name" value="Haem_d1_sf"/>
</dbReference>
<dbReference type="InterPro" id="IPR008965">
    <property type="entry name" value="CBM2/CBM3_carb-bd_dom_sf"/>
</dbReference>
<evidence type="ECO:0000313" key="12">
    <source>
        <dbReference type="Proteomes" id="UP001165393"/>
    </source>
</evidence>
<dbReference type="PROSITE" id="PS51007">
    <property type="entry name" value="CYTC"/>
    <property type="match status" value="2"/>
</dbReference>
<feature type="domain" description="PKD" evidence="8">
    <location>
        <begin position="485"/>
        <end position="567"/>
    </location>
</feature>
<dbReference type="PANTHER" id="PTHR30600">
    <property type="entry name" value="CYTOCHROME C PEROXIDASE-RELATED"/>
    <property type="match status" value="1"/>
</dbReference>
<evidence type="ECO:0000256" key="2">
    <source>
        <dbReference type="ARBA" id="ARBA00022723"/>
    </source>
</evidence>
<dbReference type="Pfam" id="PF00553">
    <property type="entry name" value="CBM_2"/>
    <property type="match status" value="1"/>
</dbReference>
<evidence type="ECO:0000259" key="8">
    <source>
        <dbReference type="PROSITE" id="PS50093"/>
    </source>
</evidence>
<evidence type="ECO:0000313" key="11">
    <source>
        <dbReference type="EMBL" id="MCM2679208.1"/>
    </source>
</evidence>
<dbReference type="GO" id="GO:0030247">
    <property type="term" value="F:polysaccharide binding"/>
    <property type="evidence" value="ECO:0007669"/>
    <property type="project" value="UniProtKB-UniRule"/>
</dbReference>
<comment type="caution">
    <text evidence="11">The sequence shown here is derived from an EMBL/GenBank/DDBJ whole genome shotgun (WGS) entry which is preliminary data.</text>
</comment>
<dbReference type="SUPFAM" id="SSF51004">
    <property type="entry name" value="C-terminal (heme d1) domain of cytochrome cd1-nitrite reductase"/>
    <property type="match status" value="1"/>
</dbReference>
<dbReference type="Gene3D" id="2.130.10.10">
    <property type="entry name" value="YVTN repeat-like/Quinoprotein amine dehydrogenase"/>
    <property type="match status" value="2"/>
</dbReference>
<feature type="domain" description="CBM2" evidence="10">
    <location>
        <begin position="1271"/>
        <end position="1386"/>
    </location>
</feature>
<dbReference type="InterPro" id="IPR032812">
    <property type="entry name" value="SbsA_Ig"/>
</dbReference>
<dbReference type="GO" id="GO:0009055">
    <property type="term" value="F:electron transfer activity"/>
    <property type="evidence" value="ECO:0007669"/>
    <property type="project" value="InterPro"/>
</dbReference>
<dbReference type="CDD" id="cd00146">
    <property type="entry name" value="PKD"/>
    <property type="match status" value="1"/>
</dbReference>
<dbReference type="InterPro" id="IPR001919">
    <property type="entry name" value="CBD2"/>
</dbReference>
<protein>
    <submittedName>
        <fullName evidence="11">Cellulose binding domain-containing protein</fullName>
    </submittedName>
</protein>
<dbReference type="PANTHER" id="PTHR30600:SF10">
    <property type="entry name" value="BLL6722 PROTEIN"/>
    <property type="match status" value="1"/>
</dbReference>
<keyword evidence="5 6" id="KW-0408">Iron</keyword>
<name>A0AA42B7F2_9GAMM</name>
<evidence type="ECO:0000256" key="3">
    <source>
        <dbReference type="ARBA" id="ARBA00022729"/>
    </source>
</evidence>
<evidence type="ECO:0000256" key="1">
    <source>
        <dbReference type="ARBA" id="ARBA00022617"/>
    </source>
</evidence>
<dbReference type="InterPro" id="IPR012291">
    <property type="entry name" value="CBM2_carb-bd_dom_sf"/>
</dbReference>
<evidence type="ECO:0000256" key="5">
    <source>
        <dbReference type="ARBA" id="ARBA00023004"/>
    </source>
</evidence>
<feature type="chain" id="PRO_5041213964" evidence="7">
    <location>
        <begin position="26"/>
        <end position="1386"/>
    </location>
</feature>
<gene>
    <name evidence="11" type="ORF">NAF29_05895</name>
</gene>
<evidence type="ECO:0000256" key="6">
    <source>
        <dbReference type="PROSITE-ProRule" id="PRU00433"/>
    </source>
</evidence>
<dbReference type="InterPro" id="IPR009056">
    <property type="entry name" value="Cyt_c-like_dom"/>
</dbReference>
<dbReference type="Gene3D" id="2.60.40.10">
    <property type="entry name" value="Immunoglobulins"/>
    <property type="match status" value="2"/>
</dbReference>
<feature type="domain" description="Cytochrome c" evidence="9">
    <location>
        <begin position="1070"/>
        <end position="1176"/>
    </location>
</feature>
<dbReference type="Gene3D" id="1.10.760.10">
    <property type="entry name" value="Cytochrome c-like domain"/>
    <property type="match status" value="1"/>
</dbReference>
<dbReference type="Proteomes" id="UP001165393">
    <property type="component" value="Unassembled WGS sequence"/>
</dbReference>
<dbReference type="InterPro" id="IPR035986">
    <property type="entry name" value="PKD_dom_sf"/>
</dbReference>
<keyword evidence="12" id="KW-1185">Reference proteome</keyword>
<dbReference type="Pfam" id="PF17957">
    <property type="entry name" value="Big_7"/>
    <property type="match status" value="1"/>
</dbReference>
<keyword evidence="4" id="KW-0560">Oxidoreductase</keyword>
<keyword evidence="2 6" id="KW-0479">Metal-binding</keyword>
<dbReference type="PROSITE" id="PS50093">
    <property type="entry name" value="PKD"/>
    <property type="match status" value="1"/>
</dbReference>
<proteinExistence type="predicted"/>
<evidence type="ECO:0000259" key="9">
    <source>
        <dbReference type="PROSITE" id="PS51007"/>
    </source>
</evidence>
<sequence length="1386" mass="148681">MNNSAFGYKAIIASTCCLLSSVALAQLDGTNGPGVDNTARPAGTYLKFLNYGGRMVQFHRGYLYIMGQGKTTLWDISDVTNPVLLDEQDYGDNGHRWWKLNTDIFWREYSTPEITGSGYHFMDMSNMFDLKPWTNSNVPVPIAEGGQGLQKWQLLETWPTGTNGGNVHDSRYNDPSVNVDAITATFDTNNGAEGSLRFRIGNLLFTTTGSGIAVLDIGDPENIKFLDSISGSGFQQYTTTYHVWKDKIVFLNGTDGNLNGNNMAMVDFSDPTDLKPYTFENGRTGYKTSEMSAGRYMYFQDDFGFAGHTDIAVKINMKTGEIAQTFTAPGWPETYLDYQWMPVGPAVVGTGSNGGAGRTFFYQHQDTPDENGPEIGFHSPSANSTSNPVSTVIGFSIPEMIDERTANDQTIQIRPIGGQSIQGDITWNSYHVLNFIPKQMLLPNTTYEVKLVEGGLKDIAGNGVNEFVYYFSTGSEINTDFAPDVSAITYGSNAPIQAGQNVVLEVTATDDSDAALEYRWDVGQGSTAWSTSNTYSHTFTDAGLYNVTAQVRDNVGNIAGAARNIVVVSDAISGQPTQSGQMALSTTLRTLAVVNPDNGTVSFIDADTLTKQAEYSICDLPNSVTIDQDDNAWVTCSKSDQVKVIRLSNGNSVTSFDFDYGSNPYHVVANPSGDTIYVSLSNKGQIKSFDVSTLAETGTVNIEATVRAMAISSDGSEMMASRFISKEDGKVWNINLSNFMLDTSIVLTNDITTPDTGSDGSGLPNYLASVAFHPDGQSSVVVGKKDNVDRGPFFGTDPLTFETTVRSVMATIDATQNTEQQSSRVDIDNHAQPSAVSFSPYGTHLFVAMQGNNRVVVLNPSDGTEVLQADVGLAPQSILVDQDTNRVFVKNFMGRSVSVLDADALLTSGTRSLPLVTTINTVSSEALSSQVLAGKKVFYNAADTRMALDGYLTCATCHTEGDSDGQVWDFSDRGEGLRNTIALNGRGGMAHGRVHWSANFDEIQDFENDIRSGFNGSGFLSTTDFNATRDPLGAPKSGRSADLDALAAYVSSLTEFGKSPYRSANGTLTTNGAAGKLVFQNAGCGSCHTGASFTDSPQGLMHDVGTISNVNDQRRGIPLQGLDTPTLKDLWNSAPYLHDGAANTLDDVMNIGNGHGFSGLNQTQKRNLIAYLLQIDESETASQGQPIELEFSSIQAGQAVVTDSIPLSISTNIPSITKVEYLADGVLVAESSTPPFDATWLPVQPGTLVLQAKATYANGNTASLSAETPVLFAGSGVCSISYNINQQWSTGFTVEVVITNNSEDSIDGYNLHWNLGIGEQLASGWNSILAQTGQVMHASGAPGTWDGSIAANGGTLTFGFQASKPNNTAAKEVDSFSLNNIPCDVD</sequence>
<dbReference type="Pfam" id="PF00801">
    <property type="entry name" value="PKD"/>
    <property type="match status" value="1"/>
</dbReference>
<keyword evidence="1 6" id="KW-0349">Heme</keyword>
<accession>A0AA42B7F2</accession>
<dbReference type="InterPro" id="IPR000601">
    <property type="entry name" value="PKD_dom"/>
</dbReference>